<dbReference type="OrthoDB" id="66387at2"/>
<evidence type="ECO:0008006" key="3">
    <source>
        <dbReference type="Google" id="ProtNLM"/>
    </source>
</evidence>
<comment type="caution">
    <text evidence="1">The sequence shown here is derived from an EMBL/GenBank/DDBJ whole genome shotgun (WGS) entry which is preliminary data.</text>
</comment>
<dbReference type="Proteomes" id="UP000321306">
    <property type="component" value="Unassembled WGS sequence"/>
</dbReference>
<dbReference type="EMBL" id="BJXB01000024">
    <property type="protein sequence ID" value="GEM48782.1"/>
    <property type="molecule type" value="Genomic_DNA"/>
</dbReference>
<accession>A0A511N7G8</accession>
<gene>
    <name evidence="1" type="ORF">DC3_44170</name>
</gene>
<keyword evidence="2" id="KW-1185">Reference proteome</keyword>
<dbReference type="Pfam" id="PF11697">
    <property type="entry name" value="DUF3293"/>
    <property type="match status" value="1"/>
</dbReference>
<name>A0A511N7G8_DEIC1</name>
<dbReference type="InterPro" id="IPR021710">
    <property type="entry name" value="DUF3293"/>
</dbReference>
<evidence type="ECO:0000313" key="1">
    <source>
        <dbReference type="EMBL" id="GEM48782.1"/>
    </source>
</evidence>
<dbReference type="AlphaFoldDB" id="A0A511N7G8"/>
<proteinExistence type="predicted"/>
<dbReference type="RefSeq" id="WP_146888139.1">
    <property type="nucleotide sequence ID" value="NZ_BJXB01000024.1"/>
</dbReference>
<organism evidence="1 2">
    <name type="scientific">Deinococcus cellulosilyticus (strain DSM 18568 / NBRC 106333 / KACC 11606 / 5516J-15)</name>
    <dbReference type="NCBI Taxonomy" id="1223518"/>
    <lineage>
        <taxon>Bacteria</taxon>
        <taxon>Thermotogati</taxon>
        <taxon>Deinococcota</taxon>
        <taxon>Deinococci</taxon>
        <taxon>Deinococcales</taxon>
        <taxon>Deinococcaceae</taxon>
        <taxon>Deinococcus</taxon>
    </lineage>
</organism>
<sequence>MEKTLIQAYLNSPYTYNSTRLHLGESRSELSVVFPERWAMVTAFNPESRQLTPEENQERHAALEVAVRQLGHPVDHYVAGEGEWEEPGCFIRGISLAEAVQLGRDFQQNAVLFGVGSRVALVWVDPVIAVRMWWTQHLV</sequence>
<evidence type="ECO:0000313" key="2">
    <source>
        <dbReference type="Proteomes" id="UP000321306"/>
    </source>
</evidence>
<reference evidence="1 2" key="1">
    <citation type="submission" date="2019-07" db="EMBL/GenBank/DDBJ databases">
        <title>Whole genome shotgun sequence of Deinococcus cellulosilyticus NBRC 106333.</title>
        <authorList>
            <person name="Hosoyama A."/>
            <person name="Uohara A."/>
            <person name="Ohji S."/>
            <person name="Ichikawa N."/>
        </authorList>
    </citation>
    <scope>NUCLEOTIDE SEQUENCE [LARGE SCALE GENOMIC DNA]</scope>
    <source>
        <strain evidence="1 2">NBRC 106333</strain>
    </source>
</reference>
<protein>
    <recommendedName>
        <fullName evidence="3">DUF3293 domain-containing protein</fullName>
    </recommendedName>
</protein>